<keyword evidence="1" id="KW-0472">Membrane</keyword>
<dbReference type="EMBL" id="JYDI01000004">
    <property type="protein sequence ID" value="KRY60771.1"/>
    <property type="molecule type" value="Genomic_DNA"/>
</dbReference>
<sequence>MHHARIIDIACSYITLFTLELHGKKLIVRASGLRALIIYQTFQNYNHLIGVSILFTPERFMRSAFIYTYFMGFHFLSVFVAVGTCSAWPSYILVLYPVSLWELLTSQAQSHAPVVRISFSDCDLKGEGGNRTIRSAKDVALSTVMFSLLRADPDILSMRTVLRLFYLNDEIQRRKGMDVDLTFIATLFCSSISWDVKTQRLMNLFFQMIPSILSI</sequence>
<accession>A0A0V1DID8</accession>
<keyword evidence="1" id="KW-1133">Transmembrane helix</keyword>
<evidence type="ECO:0000256" key="1">
    <source>
        <dbReference type="SAM" id="Phobius"/>
    </source>
</evidence>
<feature type="transmembrane region" description="Helical" evidence="1">
    <location>
        <begin position="64"/>
        <end position="82"/>
    </location>
</feature>
<protein>
    <submittedName>
        <fullName evidence="2">Uncharacterized protein</fullName>
    </submittedName>
</protein>
<dbReference type="OrthoDB" id="10383245at2759"/>
<dbReference type="Proteomes" id="UP000054653">
    <property type="component" value="Unassembled WGS sequence"/>
</dbReference>
<keyword evidence="3" id="KW-1185">Reference proteome</keyword>
<gene>
    <name evidence="2" type="ORF">T03_13649</name>
</gene>
<keyword evidence="1" id="KW-0812">Transmembrane</keyword>
<reference evidence="2 3" key="1">
    <citation type="submission" date="2015-01" db="EMBL/GenBank/DDBJ databases">
        <title>Evolution of Trichinella species and genotypes.</title>
        <authorList>
            <person name="Korhonen P.K."/>
            <person name="Edoardo P."/>
            <person name="Giuseppe L.R."/>
            <person name="Gasser R.B."/>
        </authorList>
    </citation>
    <scope>NUCLEOTIDE SEQUENCE [LARGE SCALE GENOMIC DNA]</scope>
    <source>
        <strain evidence="2">ISS120</strain>
    </source>
</reference>
<comment type="caution">
    <text evidence="2">The sequence shown here is derived from an EMBL/GenBank/DDBJ whole genome shotgun (WGS) entry which is preliminary data.</text>
</comment>
<proteinExistence type="predicted"/>
<dbReference type="AlphaFoldDB" id="A0A0V1DID8"/>
<evidence type="ECO:0000313" key="2">
    <source>
        <dbReference type="EMBL" id="KRY60771.1"/>
    </source>
</evidence>
<organism evidence="2 3">
    <name type="scientific">Trichinella britovi</name>
    <name type="common">Parasitic roundworm</name>
    <dbReference type="NCBI Taxonomy" id="45882"/>
    <lineage>
        <taxon>Eukaryota</taxon>
        <taxon>Metazoa</taxon>
        <taxon>Ecdysozoa</taxon>
        <taxon>Nematoda</taxon>
        <taxon>Enoplea</taxon>
        <taxon>Dorylaimia</taxon>
        <taxon>Trichinellida</taxon>
        <taxon>Trichinellidae</taxon>
        <taxon>Trichinella</taxon>
    </lineage>
</organism>
<name>A0A0V1DID8_TRIBR</name>
<evidence type="ECO:0000313" key="3">
    <source>
        <dbReference type="Proteomes" id="UP000054653"/>
    </source>
</evidence>